<dbReference type="NCBIfam" id="TIGR03134">
    <property type="entry name" value="malonate_gamma"/>
    <property type="match status" value="1"/>
</dbReference>
<organism evidence="1 2">
    <name type="scientific">Anaeromyxobacter diazotrophicus</name>
    <dbReference type="NCBI Taxonomy" id="2590199"/>
    <lineage>
        <taxon>Bacteria</taxon>
        <taxon>Pseudomonadati</taxon>
        <taxon>Myxococcota</taxon>
        <taxon>Myxococcia</taxon>
        <taxon>Myxococcales</taxon>
        <taxon>Cystobacterineae</taxon>
        <taxon>Anaeromyxobacteraceae</taxon>
        <taxon>Anaeromyxobacter</taxon>
    </lineage>
</organism>
<dbReference type="AlphaFoldDB" id="A0A7I9VQZ1"/>
<protein>
    <submittedName>
        <fullName evidence="1">Biotin-independent malonate decarboxylase subunit gamma</fullName>
    </submittedName>
</protein>
<dbReference type="EMBL" id="BJTG01000009">
    <property type="protein sequence ID" value="GEJ58836.1"/>
    <property type="molecule type" value="Genomic_DNA"/>
</dbReference>
<name>A0A7I9VQZ1_9BACT</name>
<dbReference type="Pfam" id="PF06833">
    <property type="entry name" value="MdcE"/>
    <property type="match status" value="1"/>
</dbReference>
<proteinExistence type="predicted"/>
<keyword evidence="2" id="KW-1185">Reference proteome</keyword>
<dbReference type="Gene3D" id="3.90.226.10">
    <property type="entry name" value="2-enoyl-CoA Hydratase, Chain A, domain 1"/>
    <property type="match status" value="1"/>
</dbReference>
<evidence type="ECO:0000313" key="1">
    <source>
        <dbReference type="EMBL" id="GEJ58836.1"/>
    </source>
</evidence>
<accession>A0A7I9VQZ1</accession>
<dbReference type="Proteomes" id="UP000503640">
    <property type="component" value="Unassembled WGS sequence"/>
</dbReference>
<dbReference type="GO" id="GO:0005975">
    <property type="term" value="P:carbohydrate metabolic process"/>
    <property type="evidence" value="ECO:0007669"/>
    <property type="project" value="InterPro"/>
</dbReference>
<sequence length="251" mass="26274">MPGGPASVRMRDAPLGDEPARFLAVVPDPEGRFPRARGGEVGLEEGWALARHVRAAIEADAAGPRRALVAVVDVPSQAYGRLEELLGLHLACAAAVDAYASARLAGHPVVALLVGRAMSGGFLAHGYQANRIVALDDAGVQVHAMGKSSAARVTRRTVAEVEALGEKVLPMAYGVRALAQLGLVHRLIEGVSADAPSGHDVARVRREIAAAVADARSGPRDLSPRLASPAARARRAASIEVRRRLAEQWDG</sequence>
<evidence type="ECO:0000313" key="2">
    <source>
        <dbReference type="Proteomes" id="UP000503640"/>
    </source>
</evidence>
<reference evidence="2" key="1">
    <citation type="journal article" date="2020" name="Appl. Environ. Microbiol.">
        <title>Diazotrophic Anaeromyxobacter Isolates from Soils.</title>
        <authorList>
            <person name="Masuda Y."/>
            <person name="Yamanaka H."/>
            <person name="Xu Z.X."/>
            <person name="Shiratori Y."/>
            <person name="Aono T."/>
            <person name="Amachi S."/>
            <person name="Senoo K."/>
            <person name="Itoh H."/>
        </authorList>
    </citation>
    <scope>NUCLEOTIDE SEQUENCE [LARGE SCALE GENOMIC DNA]</scope>
    <source>
        <strain evidence="2">R267</strain>
    </source>
</reference>
<dbReference type="SUPFAM" id="SSF52096">
    <property type="entry name" value="ClpP/crotonase"/>
    <property type="match status" value="1"/>
</dbReference>
<gene>
    <name evidence="1" type="primary">mdcE</name>
    <name evidence="1" type="ORF">AMYX_35770</name>
</gene>
<comment type="caution">
    <text evidence="1">The sequence shown here is derived from an EMBL/GenBank/DDBJ whole genome shotgun (WGS) entry which is preliminary data.</text>
</comment>
<dbReference type="InterPro" id="IPR009648">
    <property type="entry name" value="Malonate_gamma"/>
</dbReference>
<dbReference type="InterPro" id="IPR029045">
    <property type="entry name" value="ClpP/crotonase-like_dom_sf"/>
</dbReference>